<evidence type="ECO:0000256" key="2">
    <source>
        <dbReference type="ARBA" id="ARBA00023125"/>
    </source>
</evidence>
<reference evidence="7 8" key="1">
    <citation type="submission" date="2018-10" db="EMBL/GenBank/DDBJ databases">
        <title>A high-quality apple genome assembly.</title>
        <authorList>
            <person name="Hu J."/>
        </authorList>
    </citation>
    <scope>NUCLEOTIDE SEQUENCE [LARGE SCALE GENOMIC DNA]</scope>
    <source>
        <strain evidence="8">cv. HFTH1</strain>
        <tissue evidence="7">Young leaf</tissue>
    </source>
</reference>
<dbReference type="EMBL" id="RDQH01000333">
    <property type="protein sequence ID" value="RXH94170.1"/>
    <property type="molecule type" value="Genomic_DNA"/>
</dbReference>
<evidence type="ECO:0000256" key="5">
    <source>
        <dbReference type="SAM" id="MobiDB-lite"/>
    </source>
</evidence>
<dbReference type="Pfam" id="PF02365">
    <property type="entry name" value="NAM"/>
    <property type="match status" value="1"/>
</dbReference>
<dbReference type="Gene3D" id="2.170.150.80">
    <property type="entry name" value="NAC domain"/>
    <property type="match status" value="1"/>
</dbReference>
<dbReference type="SUPFAM" id="SSF101941">
    <property type="entry name" value="NAC domain"/>
    <property type="match status" value="1"/>
</dbReference>
<feature type="region of interest" description="Disordered" evidence="5">
    <location>
        <begin position="403"/>
        <end position="425"/>
    </location>
</feature>
<dbReference type="InterPro" id="IPR003441">
    <property type="entry name" value="NAC-dom"/>
</dbReference>
<feature type="compositionally biased region" description="Pro residues" evidence="5">
    <location>
        <begin position="409"/>
        <end position="419"/>
    </location>
</feature>
<keyword evidence="2" id="KW-0238">DNA-binding</keyword>
<feature type="region of interest" description="Disordered" evidence="5">
    <location>
        <begin position="359"/>
        <end position="383"/>
    </location>
</feature>
<dbReference type="GO" id="GO:0003677">
    <property type="term" value="F:DNA binding"/>
    <property type="evidence" value="ECO:0007669"/>
    <property type="project" value="UniProtKB-KW"/>
</dbReference>
<feature type="domain" description="NAC" evidence="6">
    <location>
        <begin position="30"/>
        <end position="190"/>
    </location>
</feature>
<gene>
    <name evidence="7" type="ORF">DVH24_023854</name>
</gene>
<evidence type="ECO:0000259" key="6">
    <source>
        <dbReference type="PROSITE" id="PS51005"/>
    </source>
</evidence>
<keyword evidence="8" id="KW-1185">Reference proteome</keyword>
<keyword evidence="3" id="KW-0804">Transcription</keyword>
<evidence type="ECO:0000256" key="4">
    <source>
        <dbReference type="ARBA" id="ARBA00023242"/>
    </source>
</evidence>
<accession>A0A498JF66</accession>
<evidence type="ECO:0000313" key="8">
    <source>
        <dbReference type="Proteomes" id="UP000290289"/>
    </source>
</evidence>
<evidence type="ECO:0000256" key="3">
    <source>
        <dbReference type="ARBA" id="ARBA00023163"/>
    </source>
</evidence>
<dbReference type="InterPro" id="IPR036093">
    <property type="entry name" value="NAC_dom_sf"/>
</dbReference>
<dbReference type="AlphaFoldDB" id="A0A498JF66"/>
<keyword evidence="1" id="KW-0805">Transcription regulation</keyword>
<dbReference type="STRING" id="3750.A0A498JF66"/>
<dbReference type="PROSITE" id="PS51005">
    <property type="entry name" value="NAC"/>
    <property type="match status" value="1"/>
</dbReference>
<dbReference type="SMR" id="A0A498JF66"/>
<name>A0A498JF66_MALDO</name>
<dbReference type="Proteomes" id="UP000290289">
    <property type="component" value="Chromosome 7"/>
</dbReference>
<feature type="region of interest" description="Disordered" evidence="5">
    <location>
        <begin position="1"/>
        <end position="21"/>
    </location>
</feature>
<dbReference type="GO" id="GO:0006355">
    <property type="term" value="P:regulation of DNA-templated transcription"/>
    <property type="evidence" value="ECO:0007669"/>
    <property type="project" value="InterPro"/>
</dbReference>
<evidence type="ECO:0000256" key="1">
    <source>
        <dbReference type="ARBA" id="ARBA00023015"/>
    </source>
</evidence>
<proteinExistence type="predicted"/>
<sequence length="545" mass="60214">MYKTFEGEGGGMGNSTTTTKTTTAQSVPDMMAAIRFHPTEKEMADFLGKKMRSHKSQACHFLPVIDVYKSEPRELPELMFSDSPFQAKAWFSFSLCDYKYTNSLRRNRVTEHGFWKITGKPRDISSKYFTCKRRILTFQSKTFEEGGASKSVRTGWIIHEYYCSKPKQGSSPCQERDVKRDYVLCLLKYKPVDSKSDKKKPEGTSVCDDLADPGNCGYIASSPGDDHTTSAAAMIHMTPDSEEGLAYKELEDDLLGNGNHDHGEPLGSVSSDLIDQALSAMIHEWQSYALLGRYLDSPFPPPEAPQLHQPSHLGNAPGIYSHELLDPGTGGCITYNTNNQAAAMNHMIPVTEEILAHKQPDSSVLGSGDDDGGELGSGISSDFNDPAVDDMILYCCSQLGKELDSPLSSPEPPQPPQPHQPHQLGNVLDIHSSKFSHWASPIGDNDSYVANTNNIATNYDNEPVMNIAYNSKNHATNEWISEVYSQAEENWGSTFQPFDQLQKYALQSPILFSKPGELLHANNYIGCNELQSLAMEIATPSPQSS</sequence>
<evidence type="ECO:0000313" key="7">
    <source>
        <dbReference type="EMBL" id="RXH94170.1"/>
    </source>
</evidence>
<comment type="caution">
    <text evidence="7">The sequence shown here is derived from an EMBL/GenBank/DDBJ whole genome shotgun (WGS) entry which is preliminary data.</text>
</comment>
<keyword evidence="4" id="KW-0539">Nucleus</keyword>
<organism evidence="7 8">
    <name type="scientific">Malus domestica</name>
    <name type="common">Apple</name>
    <name type="synonym">Pyrus malus</name>
    <dbReference type="NCBI Taxonomy" id="3750"/>
    <lineage>
        <taxon>Eukaryota</taxon>
        <taxon>Viridiplantae</taxon>
        <taxon>Streptophyta</taxon>
        <taxon>Embryophyta</taxon>
        <taxon>Tracheophyta</taxon>
        <taxon>Spermatophyta</taxon>
        <taxon>Magnoliopsida</taxon>
        <taxon>eudicotyledons</taxon>
        <taxon>Gunneridae</taxon>
        <taxon>Pentapetalae</taxon>
        <taxon>rosids</taxon>
        <taxon>fabids</taxon>
        <taxon>Rosales</taxon>
        <taxon>Rosaceae</taxon>
        <taxon>Amygdaloideae</taxon>
        <taxon>Maleae</taxon>
        <taxon>Malus</taxon>
    </lineage>
</organism>
<protein>
    <recommendedName>
        <fullName evidence="6">NAC domain-containing protein</fullName>
    </recommendedName>
</protein>
<dbReference type="PANTHER" id="PTHR31744">
    <property type="entry name" value="PROTEIN CUP-SHAPED COTYLEDON 2-RELATED"/>
    <property type="match status" value="1"/>
</dbReference>